<evidence type="ECO:0000313" key="12">
    <source>
        <dbReference type="EMBL" id="KAG7175431.1"/>
    </source>
</evidence>
<name>A0A8J5N7W8_HOMAM</name>
<keyword evidence="13" id="KW-1185">Reference proteome</keyword>
<proteinExistence type="inferred from homology"/>
<dbReference type="InterPro" id="IPR048256">
    <property type="entry name" value="Tektin-like"/>
</dbReference>
<comment type="similarity">
    <text evidence="2 10">Belongs to the tektin family.</text>
</comment>
<keyword evidence="3" id="KW-0963">Cytoplasm</keyword>
<evidence type="ECO:0000256" key="4">
    <source>
        <dbReference type="ARBA" id="ARBA00022846"/>
    </source>
</evidence>
<dbReference type="GO" id="GO:0060271">
    <property type="term" value="P:cilium assembly"/>
    <property type="evidence" value="ECO:0007669"/>
    <property type="project" value="UniProtKB-UniRule"/>
</dbReference>
<reference evidence="12" key="1">
    <citation type="journal article" date="2021" name="Sci. Adv.">
        <title>The American lobster genome reveals insights on longevity, neural, and immune adaptations.</title>
        <authorList>
            <person name="Polinski J.M."/>
            <person name="Zimin A.V."/>
            <person name="Clark K.F."/>
            <person name="Kohn A.B."/>
            <person name="Sadowski N."/>
            <person name="Timp W."/>
            <person name="Ptitsyn A."/>
            <person name="Khanna P."/>
            <person name="Romanova D.Y."/>
            <person name="Williams P."/>
            <person name="Greenwood S.J."/>
            <person name="Moroz L.L."/>
            <person name="Walt D.R."/>
            <person name="Bodnar A.G."/>
        </authorList>
    </citation>
    <scope>NUCLEOTIDE SEQUENCE</scope>
    <source>
        <strain evidence="12">GMGI-L3</strain>
    </source>
</reference>
<dbReference type="EMBL" id="JAHLQT010006108">
    <property type="protein sequence ID" value="KAG7175431.1"/>
    <property type="molecule type" value="Genomic_DNA"/>
</dbReference>
<feature type="region of interest" description="Disordered" evidence="11">
    <location>
        <begin position="1"/>
        <end position="58"/>
    </location>
</feature>
<keyword evidence="5" id="KW-0175">Coiled coil</keyword>
<sequence length="358" mass="40738">MALLGRDRRVSRSEYTRDYYRPSSSITAPSLTPQEQPYAPPVPPRRPGQGGSNAWVLPPPINPSIWRASHSAKLHDSHAHASHAQRTRAENRRLCDETERLTVNHKSEVERRLADRVCDITFWREELAARHTAMDHDATNLNTLKDRLNKAHDLYMRPLQVAYQCIEIRRGRVGVEGVEDEALTALRQEVKEVTRCREALERTSADTAHQIRRVLSCRYHLEKNLLDKDTALRVEEATTNLTPTAPPTAIIPKQTIDPSPISVEWWCEVGVKLLKRSDDEHQLSEQITALAEDILVATARHLRERLEHTDHCLKERILDTRHAKTLLEEQHAKGRGRSSTTEGGGRTGTHHLTPDLCC</sequence>
<evidence type="ECO:0000256" key="1">
    <source>
        <dbReference type="ARBA" id="ARBA00004611"/>
    </source>
</evidence>
<evidence type="ECO:0000256" key="9">
    <source>
        <dbReference type="ARBA" id="ARBA00045224"/>
    </source>
</evidence>
<evidence type="ECO:0000256" key="2">
    <source>
        <dbReference type="ARBA" id="ARBA00007209"/>
    </source>
</evidence>
<keyword evidence="8 10" id="KW-0966">Cell projection</keyword>
<gene>
    <name evidence="12" type="primary">Tekt1-L</name>
    <name evidence="12" type="ORF">Hamer_G001523</name>
</gene>
<evidence type="ECO:0000313" key="13">
    <source>
        <dbReference type="Proteomes" id="UP000747542"/>
    </source>
</evidence>
<evidence type="ECO:0000256" key="7">
    <source>
        <dbReference type="ARBA" id="ARBA00023212"/>
    </source>
</evidence>
<dbReference type="GO" id="GO:0005930">
    <property type="term" value="C:axoneme"/>
    <property type="evidence" value="ECO:0007669"/>
    <property type="project" value="UniProtKB-SubCell"/>
</dbReference>
<dbReference type="GO" id="GO:0005634">
    <property type="term" value="C:nucleus"/>
    <property type="evidence" value="ECO:0007669"/>
    <property type="project" value="TreeGrafter"/>
</dbReference>
<evidence type="ECO:0000256" key="10">
    <source>
        <dbReference type="RuleBase" id="RU367040"/>
    </source>
</evidence>
<dbReference type="InterPro" id="IPR000435">
    <property type="entry name" value="Tektins"/>
</dbReference>
<feature type="region of interest" description="Disordered" evidence="11">
    <location>
        <begin position="70"/>
        <end position="90"/>
    </location>
</feature>
<evidence type="ECO:0000256" key="8">
    <source>
        <dbReference type="ARBA" id="ARBA00023273"/>
    </source>
</evidence>
<evidence type="ECO:0000256" key="5">
    <source>
        <dbReference type="ARBA" id="ARBA00023054"/>
    </source>
</evidence>
<evidence type="ECO:0000256" key="3">
    <source>
        <dbReference type="ARBA" id="ARBA00022490"/>
    </source>
</evidence>
<dbReference type="Pfam" id="PF03148">
    <property type="entry name" value="Tektin"/>
    <property type="match status" value="1"/>
</dbReference>
<evidence type="ECO:0000256" key="6">
    <source>
        <dbReference type="ARBA" id="ARBA00023069"/>
    </source>
</evidence>
<feature type="region of interest" description="Disordered" evidence="11">
    <location>
        <begin position="328"/>
        <end position="358"/>
    </location>
</feature>
<dbReference type="PANTHER" id="PTHR19960">
    <property type="entry name" value="TEKTIN"/>
    <property type="match status" value="1"/>
</dbReference>
<keyword evidence="6 10" id="KW-0969">Cilium</keyword>
<organism evidence="12 13">
    <name type="scientific">Homarus americanus</name>
    <name type="common">American lobster</name>
    <dbReference type="NCBI Taxonomy" id="6706"/>
    <lineage>
        <taxon>Eukaryota</taxon>
        <taxon>Metazoa</taxon>
        <taxon>Ecdysozoa</taxon>
        <taxon>Arthropoda</taxon>
        <taxon>Crustacea</taxon>
        <taxon>Multicrustacea</taxon>
        <taxon>Malacostraca</taxon>
        <taxon>Eumalacostraca</taxon>
        <taxon>Eucarida</taxon>
        <taxon>Decapoda</taxon>
        <taxon>Pleocyemata</taxon>
        <taxon>Astacidea</taxon>
        <taxon>Nephropoidea</taxon>
        <taxon>Nephropidae</taxon>
        <taxon>Homarus</taxon>
    </lineage>
</organism>
<dbReference type="GO" id="GO:0060294">
    <property type="term" value="P:cilium movement involved in cell motility"/>
    <property type="evidence" value="ECO:0007669"/>
    <property type="project" value="UniProtKB-UniRule"/>
</dbReference>
<dbReference type="PANTHER" id="PTHR19960:SF25">
    <property type="entry name" value="TEKTIN-1"/>
    <property type="match status" value="1"/>
</dbReference>
<accession>A0A8J5N7W8</accession>
<feature type="compositionally biased region" description="Basic and acidic residues" evidence="11">
    <location>
        <begin position="1"/>
        <end position="20"/>
    </location>
</feature>
<dbReference type="GO" id="GO:0015630">
    <property type="term" value="C:microtubule cytoskeleton"/>
    <property type="evidence" value="ECO:0007669"/>
    <property type="project" value="UniProtKB-UniRule"/>
</dbReference>
<keyword evidence="4 10" id="KW-0282">Flagellum</keyword>
<evidence type="ECO:0000256" key="11">
    <source>
        <dbReference type="SAM" id="MobiDB-lite"/>
    </source>
</evidence>
<dbReference type="AlphaFoldDB" id="A0A8J5N7W8"/>
<keyword evidence="7" id="KW-0206">Cytoskeleton</keyword>
<comment type="caution">
    <text evidence="12">The sequence shown here is derived from an EMBL/GenBank/DDBJ whole genome shotgun (WGS) entry which is preliminary data.</text>
</comment>
<dbReference type="Proteomes" id="UP000747542">
    <property type="component" value="Unassembled WGS sequence"/>
</dbReference>
<protein>
    <recommendedName>
        <fullName evidence="10">Tektin</fullName>
    </recommendedName>
</protein>
<comment type="subcellular location">
    <subcellularLocation>
        <location evidence="10">Cytoplasm</location>
        <location evidence="10">Cytoskeleton</location>
        <location evidence="10">Cilium axoneme</location>
    </subcellularLocation>
    <subcellularLocation>
        <location evidence="1">Cytoplasm</location>
        <location evidence="1">Cytoskeleton</location>
        <location evidence="1">Flagellum axoneme</location>
    </subcellularLocation>
</comment>
<comment type="function">
    <text evidence="9">Microtubule inner protein (MIP) part of the dynein-decorated doublet microtubules (DMTs) in cilia and flagellar axoneme. Forms filamentous polymers in the walls of ciliary and flagellar microtubules.</text>
</comment>
<feature type="compositionally biased region" description="Polar residues" evidence="11">
    <location>
        <begin position="22"/>
        <end position="32"/>
    </location>
</feature>